<evidence type="ECO:0000313" key="5">
    <source>
        <dbReference type="EMBL" id="RHW18505.1"/>
    </source>
</evidence>
<feature type="domain" description="Peptidase S24/S26A/S26B/S26C" evidence="4">
    <location>
        <begin position="86"/>
        <end position="200"/>
    </location>
</feature>
<evidence type="ECO:0000256" key="3">
    <source>
        <dbReference type="ARBA" id="ARBA00023163"/>
    </source>
</evidence>
<keyword evidence="3" id="KW-0804">Transcription</keyword>
<proteinExistence type="predicted"/>
<evidence type="ECO:0000256" key="2">
    <source>
        <dbReference type="ARBA" id="ARBA00023125"/>
    </source>
</evidence>
<accession>A0A396S508</accession>
<keyword evidence="1" id="KW-0805">Transcription regulation</keyword>
<sequence length="207" mass="22480">MDGTEQRAALQALIDAGGHDYAGLSRLLDCNPAYIQQYMKRGSPRLLPEQYRRRLARFFGVADSALGGEGGIAAETIAVPHLAVAASAGPGAFVEGEAARGITHLARQEVPGIAPEHLSYIRVTGDSMSPTLFDGDEILVDATPPIRVREGLWVMTVDDTLMVKRLKRQGRGWTVASDNPDEPDPGAFDAARMELKGRVVRSVRRFR</sequence>
<organism evidence="5 6">
    <name type="scientific">Sphingomonas gilva</name>
    <dbReference type="NCBI Taxonomy" id="2305907"/>
    <lineage>
        <taxon>Bacteria</taxon>
        <taxon>Pseudomonadati</taxon>
        <taxon>Pseudomonadota</taxon>
        <taxon>Alphaproteobacteria</taxon>
        <taxon>Sphingomonadales</taxon>
        <taxon>Sphingomonadaceae</taxon>
        <taxon>Sphingomonas</taxon>
    </lineage>
</organism>
<dbReference type="PANTHER" id="PTHR40661:SF3">
    <property type="entry name" value="FELS-1 PROPHAGE TRANSCRIPTIONAL REGULATOR"/>
    <property type="match status" value="1"/>
</dbReference>
<dbReference type="InterPro" id="IPR015927">
    <property type="entry name" value="Peptidase_S24_S26A/B/C"/>
</dbReference>
<keyword evidence="2" id="KW-0238">DNA-binding</keyword>
<evidence type="ECO:0000256" key="1">
    <source>
        <dbReference type="ARBA" id="ARBA00023015"/>
    </source>
</evidence>
<dbReference type="InterPro" id="IPR039418">
    <property type="entry name" value="LexA-like"/>
</dbReference>
<evidence type="ECO:0000259" key="4">
    <source>
        <dbReference type="Pfam" id="PF00717"/>
    </source>
</evidence>
<dbReference type="OrthoDB" id="528805at2"/>
<dbReference type="CDD" id="cd06529">
    <property type="entry name" value="S24_LexA-like"/>
    <property type="match status" value="1"/>
</dbReference>
<protein>
    <submittedName>
        <fullName evidence="5">S24 family peptidase</fullName>
    </submittedName>
</protein>
<dbReference type="InterPro" id="IPR036286">
    <property type="entry name" value="LexA/Signal_pep-like_sf"/>
</dbReference>
<dbReference type="Proteomes" id="UP000266693">
    <property type="component" value="Unassembled WGS sequence"/>
</dbReference>
<dbReference type="Gene3D" id="2.10.109.10">
    <property type="entry name" value="Umud Fragment, subunit A"/>
    <property type="match status" value="1"/>
</dbReference>
<evidence type="ECO:0000313" key="6">
    <source>
        <dbReference type="Proteomes" id="UP000266693"/>
    </source>
</evidence>
<dbReference type="RefSeq" id="WP_118863695.1">
    <property type="nucleotide sequence ID" value="NZ_QWLV01000002.1"/>
</dbReference>
<dbReference type="PANTHER" id="PTHR40661">
    <property type="match status" value="1"/>
</dbReference>
<name>A0A396S508_9SPHN</name>
<keyword evidence="6" id="KW-1185">Reference proteome</keyword>
<comment type="caution">
    <text evidence="5">The sequence shown here is derived from an EMBL/GenBank/DDBJ whole genome shotgun (WGS) entry which is preliminary data.</text>
</comment>
<dbReference type="EMBL" id="QWLV01000002">
    <property type="protein sequence ID" value="RHW18505.1"/>
    <property type="molecule type" value="Genomic_DNA"/>
</dbReference>
<gene>
    <name evidence="5" type="ORF">D1610_04855</name>
</gene>
<dbReference type="Pfam" id="PF00717">
    <property type="entry name" value="Peptidase_S24"/>
    <property type="match status" value="1"/>
</dbReference>
<dbReference type="GO" id="GO:0003677">
    <property type="term" value="F:DNA binding"/>
    <property type="evidence" value="ECO:0007669"/>
    <property type="project" value="UniProtKB-KW"/>
</dbReference>
<dbReference type="AlphaFoldDB" id="A0A396S508"/>
<reference evidence="5 6" key="1">
    <citation type="submission" date="2018-08" db="EMBL/GenBank/DDBJ databases">
        <title>The multiple taxonomic identification of Sphingomonas gilva.</title>
        <authorList>
            <person name="Zhu D."/>
            <person name="Zheng S."/>
        </authorList>
    </citation>
    <scope>NUCLEOTIDE SEQUENCE [LARGE SCALE GENOMIC DNA]</scope>
    <source>
        <strain evidence="5 6">ZDH117</strain>
    </source>
</reference>
<dbReference type="SUPFAM" id="SSF51306">
    <property type="entry name" value="LexA/Signal peptidase"/>
    <property type="match status" value="1"/>
</dbReference>